<dbReference type="InterPro" id="IPR050397">
    <property type="entry name" value="Env_Response_Regulators"/>
</dbReference>
<dbReference type="Proteomes" id="UP000321899">
    <property type="component" value="Unassembled WGS sequence"/>
</dbReference>
<protein>
    <submittedName>
        <fullName evidence="3">Cyclic nucleotide-binding domain-containing protein</fullName>
    </submittedName>
</protein>
<dbReference type="InterPro" id="IPR000595">
    <property type="entry name" value="cNMP-bd_dom"/>
</dbReference>
<organism evidence="3 4">
    <name type="scientific">Desulfobotulus mexicanus</name>
    <dbReference type="NCBI Taxonomy" id="2586642"/>
    <lineage>
        <taxon>Bacteria</taxon>
        <taxon>Pseudomonadati</taxon>
        <taxon>Thermodesulfobacteriota</taxon>
        <taxon>Desulfobacteria</taxon>
        <taxon>Desulfobacterales</taxon>
        <taxon>Desulfobacteraceae</taxon>
        <taxon>Desulfobotulus</taxon>
    </lineage>
</organism>
<dbReference type="GO" id="GO:0003700">
    <property type="term" value="F:DNA-binding transcription factor activity"/>
    <property type="evidence" value="ECO:0007669"/>
    <property type="project" value="TreeGrafter"/>
</dbReference>
<dbReference type="InterPro" id="IPR014710">
    <property type="entry name" value="RmlC-like_jellyroll"/>
</dbReference>
<gene>
    <name evidence="3" type="ORF">FIM25_05570</name>
</gene>
<dbReference type="SUPFAM" id="SSF51206">
    <property type="entry name" value="cAMP-binding domain-like"/>
    <property type="match status" value="1"/>
</dbReference>
<evidence type="ECO:0000313" key="3">
    <source>
        <dbReference type="EMBL" id="TYT75182.1"/>
    </source>
</evidence>
<dbReference type="PANTHER" id="PTHR24567">
    <property type="entry name" value="CRP FAMILY TRANSCRIPTIONAL REGULATORY PROTEIN"/>
    <property type="match status" value="1"/>
</dbReference>
<accession>A0A5Q4VFY8</accession>
<keyword evidence="4" id="KW-1185">Reference proteome</keyword>
<feature type="domain" description="Cyclic nucleotide-binding" evidence="2">
    <location>
        <begin position="22"/>
        <end position="122"/>
    </location>
</feature>
<dbReference type="EMBL" id="VDMB01000005">
    <property type="protein sequence ID" value="TYT75182.1"/>
    <property type="molecule type" value="Genomic_DNA"/>
</dbReference>
<dbReference type="GO" id="GO:0005829">
    <property type="term" value="C:cytosol"/>
    <property type="evidence" value="ECO:0007669"/>
    <property type="project" value="TreeGrafter"/>
</dbReference>
<dbReference type="PROSITE" id="PS50042">
    <property type="entry name" value="CNMP_BINDING_3"/>
    <property type="match status" value="1"/>
</dbReference>
<reference evidence="3 4" key="1">
    <citation type="submission" date="2019-06" db="EMBL/GenBank/DDBJ databases">
        <title>Desulfobotulus mexicanus sp. nov., a novel sulfate-reducing bacterium isolated from the sediment of an alkaline crater lake in Mexico.</title>
        <authorList>
            <person name="Hirschler-Rea A."/>
        </authorList>
    </citation>
    <scope>NUCLEOTIDE SEQUENCE [LARGE SCALE GENOMIC DNA]</scope>
    <source>
        <strain evidence="3 4">PAR22N</strain>
    </source>
</reference>
<dbReference type="PANTHER" id="PTHR24567:SF26">
    <property type="entry name" value="REGULATORY PROTEIN YEIL"/>
    <property type="match status" value="1"/>
</dbReference>
<name>A0A5Q4VFY8_9BACT</name>
<dbReference type="Gene3D" id="2.60.120.10">
    <property type="entry name" value="Jelly Rolls"/>
    <property type="match status" value="1"/>
</dbReference>
<dbReference type="SMART" id="SM00100">
    <property type="entry name" value="cNMP"/>
    <property type="match status" value="1"/>
</dbReference>
<comment type="caution">
    <text evidence="3">The sequence shown here is derived from an EMBL/GenBank/DDBJ whole genome shotgun (WGS) entry which is preliminary data.</text>
</comment>
<feature type="coiled-coil region" evidence="1">
    <location>
        <begin position="141"/>
        <end position="168"/>
    </location>
</feature>
<sequence length="173" mass="19803">MIESRYLKDNIENIQKLMQIPALRNFEVRSLSKLLRLSKIREYADGEFIIRDGDEDTWLYFLLGGSVRIEKNGHEISTIHKMGEIFGEMRLIDKRARSADVVAAGTAICLAVDTSAKNQMAGEDDSDAQMDFLLLLYKIFAEYLSARLRLANEELVRAKEETENLKNLVDTKK</sequence>
<dbReference type="RefSeq" id="WP_139447162.1">
    <property type="nucleotide sequence ID" value="NZ_VDMB01000005.1"/>
</dbReference>
<keyword evidence="1" id="KW-0175">Coiled coil</keyword>
<evidence type="ECO:0000256" key="1">
    <source>
        <dbReference type="SAM" id="Coils"/>
    </source>
</evidence>
<dbReference type="OrthoDB" id="5505487at2"/>
<dbReference type="Pfam" id="PF00027">
    <property type="entry name" value="cNMP_binding"/>
    <property type="match status" value="1"/>
</dbReference>
<dbReference type="CDD" id="cd00038">
    <property type="entry name" value="CAP_ED"/>
    <property type="match status" value="1"/>
</dbReference>
<proteinExistence type="predicted"/>
<dbReference type="AlphaFoldDB" id="A0A5Q4VFY8"/>
<evidence type="ECO:0000259" key="2">
    <source>
        <dbReference type="PROSITE" id="PS50042"/>
    </source>
</evidence>
<dbReference type="InterPro" id="IPR018490">
    <property type="entry name" value="cNMP-bd_dom_sf"/>
</dbReference>
<evidence type="ECO:0000313" key="4">
    <source>
        <dbReference type="Proteomes" id="UP000321899"/>
    </source>
</evidence>